<name>A0AAW0BGP0_9AGAR</name>
<proteinExistence type="predicted"/>
<accession>A0AAW0BGP0</accession>
<sequence>MSVFDIDADGVVLFESTAEREAREARTEWNDLVPVARLPPEILAAIFVRCIPTSVIKLKSDLSWLNITRVSRAWRDIALACPDFWSTLVFHRPMWTPVMLERSKMASLIIRLNLKKEHAVPDGILLDHASRLGILEIPCGRGPASRMRQSRGARRAMHLESCAFPWDSGWFVGLTDLHLEKINLVQRPTMETFLGILASDSPITSLRLLGYLVFPSSAILDITLRGNYDQHQKTYKSLLTIFCRAPPELYDTLWFEQTATHFSCTITHSEHRECLACWNLWDIAVCGRHSLDRARAGSSRYLQREHIAPSRMDSLPPPPLYDVYEDVALNSTLLLWDTLGRSLHNVHTIHLHQTFPALWLEFCSRRHAHHRRQPPQLVLQYSDAAATYGQVWLTIAIEGCGWHPQTCVVRHAQAFSARVDLESMPSDHPPTCLSRLLALFWARRTGGAPIWGLTLEGCRNVSWYRLANFRLFADVDCEGWSEEDWENTGVEDLVCIRSYSINIFAEVAELVRKPRHED</sequence>
<keyword evidence="3" id="KW-1185">Reference proteome</keyword>
<evidence type="ECO:0000313" key="2">
    <source>
        <dbReference type="EMBL" id="KAK7025182.1"/>
    </source>
</evidence>
<reference evidence="2 3" key="1">
    <citation type="journal article" date="2024" name="J Genomics">
        <title>Draft genome sequencing and assembly of Favolaschia claudopus CIRM-BRFM 2984 isolated from oak limbs.</title>
        <authorList>
            <person name="Navarro D."/>
            <person name="Drula E."/>
            <person name="Chaduli D."/>
            <person name="Cazenave R."/>
            <person name="Ahrendt S."/>
            <person name="Wang J."/>
            <person name="Lipzen A."/>
            <person name="Daum C."/>
            <person name="Barry K."/>
            <person name="Grigoriev I.V."/>
            <person name="Favel A."/>
            <person name="Rosso M.N."/>
            <person name="Martin F."/>
        </authorList>
    </citation>
    <scope>NUCLEOTIDE SEQUENCE [LARGE SCALE GENOMIC DNA]</scope>
    <source>
        <strain evidence="2 3">CIRM-BRFM 2984</strain>
    </source>
</reference>
<protein>
    <recommendedName>
        <fullName evidence="1">F-box domain-containing protein</fullName>
    </recommendedName>
</protein>
<dbReference type="InterPro" id="IPR001810">
    <property type="entry name" value="F-box_dom"/>
</dbReference>
<dbReference type="Gene3D" id="1.20.1280.50">
    <property type="match status" value="1"/>
</dbReference>
<comment type="caution">
    <text evidence="2">The sequence shown here is derived from an EMBL/GenBank/DDBJ whole genome shotgun (WGS) entry which is preliminary data.</text>
</comment>
<dbReference type="Pfam" id="PF12937">
    <property type="entry name" value="F-box-like"/>
    <property type="match status" value="1"/>
</dbReference>
<evidence type="ECO:0000313" key="3">
    <source>
        <dbReference type="Proteomes" id="UP001362999"/>
    </source>
</evidence>
<feature type="domain" description="F-box" evidence="1">
    <location>
        <begin position="36"/>
        <end position="90"/>
    </location>
</feature>
<dbReference type="EMBL" id="JAWWNJ010000034">
    <property type="protein sequence ID" value="KAK7025182.1"/>
    <property type="molecule type" value="Genomic_DNA"/>
</dbReference>
<evidence type="ECO:0000259" key="1">
    <source>
        <dbReference type="Pfam" id="PF12937"/>
    </source>
</evidence>
<dbReference type="Proteomes" id="UP001362999">
    <property type="component" value="Unassembled WGS sequence"/>
</dbReference>
<dbReference type="AlphaFoldDB" id="A0AAW0BGP0"/>
<gene>
    <name evidence="2" type="ORF">R3P38DRAFT_3396120</name>
</gene>
<organism evidence="2 3">
    <name type="scientific">Favolaschia claudopus</name>
    <dbReference type="NCBI Taxonomy" id="2862362"/>
    <lineage>
        <taxon>Eukaryota</taxon>
        <taxon>Fungi</taxon>
        <taxon>Dikarya</taxon>
        <taxon>Basidiomycota</taxon>
        <taxon>Agaricomycotina</taxon>
        <taxon>Agaricomycetes</taxon>
        <taxon>Agaricomycetidae</taxon>
        <taxon>Agaricales</taxon>
        <taxon>Marasmiineae</taxon>
        <taxon>Mycenaceae</taxon>
        <taxon>Favolaschia</taxon>
    </lineage>
</organism>